<evidence type="ECO:0000256" key="5">
    <source>
        <dbReference type="ARBA" id="ARBA00022737"/>
    </source>
</evidence>
<protein>
    <recommendedName>
        <fullName evidence="13">CRM domain-containing protein</fullName>
    </recommendedName>
</protein>
<proteinExistence type="predicted"/>
<feature type="domain" description="CRM" evidence="13">
    <location>
        <begin position="927"/>
        <end position="1026"/>
    </location>
</feature>
<dbReference type="GO" id="GO:0000373">
    <property type="term" value="P:Group II intron splicing"/>
    <property type="evidence" value="ECO:0007669"/>
    <property type="project" value="UniProtKB-ARBA"/>
</dbReference>
<keyword evidence="7" id="KW-0809">Transit peptide</keyword>
<evidence type="ECO:0000259" key="13">
    <source>
        <dbReference type="PROSITE" id="PS51295"/>
    </source>
</evidence>
<dbReference type="GO" id="GO:1990904">
    <property type="term" value="C:ribonucleoprotein complex"/>
    <property type="evidence" value="ECO:0007669"/>
    <property type="project" value="UniProtKB-KW"/>
</dbReference>
<evidence type="ECO:0000256" key="3">
    <source>
        <dbReference type="ARBA" id="ARBA00022640"/>
    </source>
</evidence>
<feature type="domain" description="CRM" evidence="13">
    <location>
        <begin position="361"/>
        <end position="458"/>
    </location>
</feature>
<accession>A0A9P0Z2N7</accession>
<dbReference type="InterPro" id="IPR001890">
    <property type="entry name" value="RNA-binding_CRM"/>
</dbReference>
<dbReference type="PANTHER" id="PTHR31846">
    <property type="entry name" value="CRS1 / YHBY (CRM) DOMAIN-CONTAINING PROTEIN"/>
    <property type="match status" value="1"/>
</dbReference>
<evidence type="ECO:0000256" key="10">
    <source>
        <dbReference type="PROSITE-ProRule" id="PRU00626"/>
    </source>
</evidence>
<evidence type="ECO:0000256" key="1">
    <source>
        <dbReference type="ARBA" id="ARBA00004229"/>
    </source>
</evidence>
<feature type="domain" description="CRM" evidence="13">
    <location>
        <begin position="592"/>
        <end position="693"/>
    </location>
</feature>
<name>A0A9P0Z2N7_CUSEU</name>
<keyword evidence="9" id="KW-0687">Ribonucleoprotein</keyword>
<evidence type="ECO:0000256" key="6">
    <source>
        <dbReference type="ARBA" id="ARBA00022884"/>
    </source>
</evidence>
<feature type="domain" description="CRM" evidence="13">
    <location>
        <begin position="178"/>
        <end position="274"/>
    </location>
</feature>
<keyword evidence="11" id="KW-0175">Coiled coil</keyword>
<keyword evidence="15" id="KW-1185">Reference proteome</keyword>
<dbReference type="Gene3D" id="3.30.110.60">
    <property type="entry name" value="YhbY-like"/>
    <property type="match status" value="4"/>
</dbReference>
<keyword evidence="3" id="KW-0934">Plastid</keyword>
<comment type="subcellular location">
    <subcellularLocation>
        <location evidence="1">Plastid</location>
        <location evidence="1">Chloroplast</location>
    </subcellularLocation>
</comment>
<feature type="region of interest" description="Disordered" evidence="12">
    <location>
        <begin position="525"/>
        <end position="544"/>
    </location>
</feature>
<dbReference type="EMBL" id="CAMAPE010000017">
    <property type="protein sequence ID" value="CAH9084562.1"/>
    <property type="molecule type" value="Genomic_DNA"/>
</dbReference>
<organism evidence="14 15">
    <name type="scientific">Cuscuta europaea</name>
    <name type="common">European dodder</name>
    <dbReference type="NCBI Taxonomy" id="41803"/>
    <lineage>
        <taxon>Eukaryota</taxon>
        <taxon>Viridiplantae</taxon>
        <taxon>Streptophyta</taxon>
        <taxon>Embryophyta</taxon>
        <taxon>Tracheophyta</taxon>
        <taxon>Spermatophyta</taxon>
        <taxon>Magnoliopsida</taxon>
        <taxon>eudicotyledons</taxon>
        <taxon>Gunneridae</taxon>
        <taxon>Pentapetalae</taxon>
        <taxon>asterids</taxon>
        <taxon>lamiids</taxon>
        <taxon>Solanales</taxon>
        <taxon>Convolvulaceae</taxon>
        <taxon>Cuscuteae</taxon>
        <taxon>Cuscuta</taxon>
        <taxon>Cuscuta subgen. Cuscuta</taxon>
    </lineage>
</organism>
<keyword evidence="2" id="KW-0150">Chloroplast</keyword>
<gene>
    <name evidence="14" type="ORF">CEURO_LOCUS9069</name>
</gene>
<evidence type="ECO:0000256" key="4">
    <source>
        <dbReference type="ARBA" id="ARBA00022664"/>
    </source>
</evidence>
<evidence type="ECO:0000313" key="15">
    <source>
        <dbReference type="Proteomes" id="UP001152484"/>
    </source>
</evidence>
<dbReference type="Proteomes" id="UP001152484">
    <property type="component" value="Unassembled WGS sequence"/>
</dbReference>
<keyword evidence="8" id="KW-0508">mRNA splicing</keyword>
<evidence type="ECO:0000256" key="7">
    <source>
        <dbReference type="ARBA" id="ARBA00022946"/>
    </source>
</evidence>
<feature type="coiled-coil region" evidence="11">
    <location>
        <begin position="554"/>
        <end position="581"/>
    </location>
</feature>
<reference evidence="14" key="1">
    <citation type="submission" date="2022-07" db="EMBL/GenBank/DDBJ databases">
        <authorList>
            <person name="Macas J."/>
            <person name="Novak P."/>
            <person name="Neumann P."/>
        </authorList>
    </citation>
    <scope>NUCLEOTIDE SEQUENCE</scope>
</reference>
<dbReference type="InterPro" id="IPR035920">
    <property type="entry name" value="YhbY-like_sf"/>
</dbReference>
<dbReference type="FunFam" id="3.30.110.60:FF:000002">
    <property type="entry name" value="CRS2-associated factor 1, chloroplastic"/>
    <property type="match status" value="2"/>
</dbReference>
<keyword evidence="5" id="KW-0677">Repeat</keyword>
<evidence type="ECO:0000256" key="8">
    <source>
        <dbReference type="ARBA" id="ARBA00023187"/>
    </source>
</evidence>
<evidence type="ECO:0000313" key="14">
    <source>
        <dbReference type="EMBL" id="CAH9084562.1"/>
    </source>
</evidence>
<dbReference type="GO" id="GO:0009507">
    <property type="term" value="C:chloroplast"/>
    <property type="evidence" value="ECO:0007669"/>
    <property type="project" value="UniProtKB-SubCell"/>
</dbReference>
<dbReference type="SUPFAM" id="SSF75471">
    <property type="entry name" value="YhbY-like"/>
    <property type="match status" value="4"/>
</dbReference>
<sequence length="1076" mass="120680">MLLLAPGTYRPVNRSTTLLKPSPLILFSFSLLTSQNPIVPCRDELRRASIVVAASAAAHAQSFSQSAIERVAEKLRSLGYVEDDGNKVKPEETLYQKTNSSSPGEIFVPLPNQLPKYRVGHTLDPSWSTPQNPVPLPGSGNAIQRFHALRSEVKREQEEEREKNQNETKETVITKAELTLPGKELRRLRTLGIKLDQKINIGKSGITEGIVNGIHERWRRSELVKINCKELCRMNMKRTHDILEAKTGGLVIWRSGSTIVLYRGTDYKYPYFSGIETNSFSINGGSYPSLVKGVGSPNRVRYELPGEQKLVEEADQLLEGLGPRFTDWWGNLPLPIDADLLPDIVPGYKRPFRLLPYGVKPILTNDEMTTLKRLARPLRCHFALSWNRSLQGLAAAIVKLWEKCEIAKIAVKRGAQNTNSKLMAEELKHLTGGILLARDKDYITLYRGKDFLPAVVSIAIEERRKQTIRGNPRKCNSPVSDANHQAQPITESISNDESSCENLKTAAQEKQVLILREEAVQPIIQFPSEEENKGKSNQKDVPQKRQLYSVEAAAKRTSDKLEATLQKKAKAEKLLEELVMEEVSIQPITDKEGITEEERYMLRKVGLRMKPFLILGRRGVFSGTVENMHLHWKYRELVKILAGGRKGIEEVQQIAGTLESESGGILVAIEQTSKGYAIIVYRGKNYERPAFLRPQTLLSKRQAMKRSIEAQRRESLKLHVLKLNQNIEDLKLKLVGSKESKDRAMIDVQLRDLKTEKQELQQNVFTQSENKAEVEFNTSVVENCYTLPTKGIELVPNLNSESERFSKDQQVINEAHLCVSSPEEELQSDHSMLLENKDEVLTYTIESEHVSSKEIKSEPTLEADNVKYETASGPHSFKTSSSFHDRAEKRLDFDMKSAASFAVNSLKTKVEHGPEEKESQEVPFSASPLSNRERLILRKQALTTTKRPVLAVGKGDIFTGVAKAIKTHFKKHPLAVVNVKGRAIGTSVREVASELEQATGAMLVCHETNKVILYRGWGAAGIKATRTMSSGNATREQQKVQMAVSPELISAIRFECGLQLDHKEDASLKLLNSFGG</sequence>
<dbReference type="GO" id="GO:0006397">
    <property type="term" value="P:mRNA processing"/>
    <property type="evidence" value="ECO:0007669"/>
    <property type="project" value="UniProtKB-KW"/>
</dbReference>
<feature type="coiled-coil region" evidence="11">
    <location>
        <begin position="713"/>
        <end position="770"/>
    </location>
</feature>
<feature type="compositionally biased region" description="Basic and acidic residues" evidence="12">
    <location>
        <begin position="530"/>
        <end position="543"/>
    </location>
</feature>
<dbReference type="PROSITE" id="PS51295">
    <property type="entry name" value="CRM"/>
    <property type="match status" value="4"/>
</dbReference>
<dbReference type="PANTHER" id="PTHR31846:SF20">
    <property type="entry name" value="CRM-DOMAIN CONTAINING FACTOR CFM2, CHLOROPLASTIC"/>
    <property type="match status" value="1"/>
</dbReference>
<keyword evidence="6 10" id="KW-0694">RNA-binding</keyword>
<dbReference type="InterPro" id="IPR045278">
    <property type="entry name" value="CRS1/CFM2/CFM3"/>
</dbReference>
<keyword evidence="4" id="KW-0507">mRNA processing</keyword>
<evidence type="ECO:0000256" key="9">
    <source>
        <dbReference type="ARBA" id="ARBA00023274"/>
    </source>
</evidence>
<comment type="caution">
    <text evidence="14">The sequence shown here is derived from an EMBL/GenBank/DDBJ whole genome shotgun (WGS) entry which is preliminary data.</text>
</comment>
<evidence type="ECO:0000256" key="11">
    <source>
        <dbReference type="SAM" id="Coils"/>
    </source>
</evidence>
<dbReference type="SMART" id="SM01103">
    <property type="entry name" value="CRS1_YhbY"/>
    <property type="match status" value="4"/>
</dbReference>
<evidence type="ECO:0000256" key="12">
    <source>
        <dbReference type="SAM" id="MobiDB-lite"/>
    </source>
</evidence>
<dbReference type="OrthoDB" id="551352at2759"/>
<evidence type="ECO:0000256" key="2">
    <source>
        <dbReference type="ARBA" id="ARBA00022528"/>
    </source>
</evidence>
<dbReference type="AlphaFoldDB" id="A0A9P0Z2N7"/>
<dbReference type="Pfam" id="PF01985">
    <property type="entry name" value="CRS1_YhbY"/>
    <property type="match status" value="4"/>
</dbReference>
<dbReference type="GO" id="GO:0003729">
    <property type="term" value="F:mRNA binding"/>
    <property type="evidence" value="ECO:0007669"/>
    <property type="project" value="InterPro"/>
</dbReference>